<feature type="active site" description="Charge relay system; for autoendoproteolytic cleavage activity" evidence="13">
    <location>
        <position position="673"/>
    </location>
</feature>
<feature type="chain" id="PRO_5041754945" description="Phosphatidylserine decarboxylase alpha chain" evidence="13">
    <location>
        <begin position="673"/>
        <end position="722"/>
    </location>
</feature>
<dbReference type="PANTHER" id="PTHR10067:SF6">
    <property type="entry name" value="PHOSPHATIDYLSERINE DECARBOXYLASE PROENZYME, MITOCHONDRIAL"/>
    <property type="match status" value="1"/>
</dbReference>
<keyword evidence="13" id="KW-0496">Mitochondrion</keyword>
<evidence type="ECO:0000256" key="4">
    <source>
        <dbReference type="ARBA" id="ARBA00022793"/>
    </source>
</evidence>
<keyword evidence="13" id="KW-0999">Mitochondrion inner membrane</keyword>
<comment type="subunit">
    <text evidence="13">Heterodimer of a large membrane-associated beta subunit and a small pyruvoyl-containing alpha subunit.</text>
</comment>
<keyword evidence="16" id="KW-1185">Reference proteome</keyword>
<comment type="function">
    <text evidence="12">Catalyzes the formation of phosphatidylethanolamine (PtdEtn) from phosphatidylserine (PtdSer). Plays a central role in phospholipid metabolism and in the interorganelle trafficking of phosphatidylserine. May be involved in lipid droplet biogenesis at the endoplasmic reticulum membrane.</text>
</comment>
<dbReference type="InterPro" id="IPR003817">
    <property type="entry name" value="PS_Dcarbxylase"/>
</dbReference>
<organism evidence="15 16">
    <name type="scientific">Paralvinella palmiformis</name>
    <dbReference type="NCBI Taxonomy" id="53620"/>
    <lineage>
        <taxon>Eukaryota</taxon>
        <taxon>Metazoa</taxon>
        <taxon>Spiralia</taxon>
        <taxon>Lophotrochozoa</taxon>
        <taxon>Annelida</taxon>
        <taxon>Polychaeta</taxon>
        <taxon>Sedentaria</taxon>
        <taxon>Canalipalpata</taxon>
        <taxon>Terebellida</taxon>
        <taxon>Terebelliformia</taxon>
        <taxon>Alvinellidae</taxon>
        <taxon>Paralvinella</taxon>
    </lineage>
</organism>
<comment type="pathway">
    <text evidence="1">Lipid metabolism.</text>
</comment>
<evidence type="ECO:0000256" key="6">
    <source>
        <dbReference type="ARBA" id="ARBA00023098"/>
    </source>
</evidence>
<keyword evidence="13" id="KW-0865">Zymogen</keyword>
<evidence type="ECO:0000256" key="14">
    <source>
        <dbReference type="SAM" id="Phobius"/>
    </source>
</evidence>
<evidence type="ECO:0000256" key="5">
    <source>
        <dbReference type="ARBA" id="ARBA00022989"/>
    </source>
</evidence>
<comment type="caution">
    <text evidence="15">The sequence shown here is derived from an EMBL/GenBank/DDBJ whole genome shotgun (WGS) entry which is preliminary data.</text>
</comment>
<keyword evidence="4 13" id="KW-0210">Decarboxylase</keyword>
<dbReference type="Proteomes" id="UP001208570">
    <property type="component" value="Unassembled WGS sequence"/>
</dbReference>
<evidence type="ECO:0000256" key="1">
    <source>
        <dbReference type="ARBA" id="ARBA00005189"/>
    </source>
</evidence>
<feature type="active site" description="Charge relay system; for autoendoproteolytic cleavage activity" evidence="13">
    <location>
        <position position="561"/>
    </location>
</feature>
<proteinExistence type="inferred from homology"/>
<comment type="pathway">
    <text evidence="13">Phospholipid metabolism; phosphatidylethanolamine biosynthesis; phosphatidylethanolamine from CDP-diacylglycerol: step 2/2.</text>
</comment>
<comment type="subcellular location">
    <molecule>Phosphatidylserine decarboxylase alpha chain</molecule>
    <subcellularLocation>
        <location evidence="13">Mitochondrion inner membrane</location>
        <topology evidence="13">Peripheral membrane protein</topology>
        <orientation evidence="13">Intermembrane side</orientation>
    </subcellularLocation>
    <text evidence="13">Anchored to the mitochondrial inner membrane through its interaction with the integral membrane beta chain.</text>
</comment>
<dbReference type="GO" id="GO:0005743">
    <property type="term" value="C:mitochondrial inner membrane"/>
    <property type="evidence" value="ECO:0007669"/>
    <property type="project" value="UniProtKB-SubCell"/>
</dbReference>
<dbReference type="GO" id="GO:0006646">
    <property type="term" value="P:phosphatidylethanolamine biosynthetic process"/>
    <property type="evidence" value="ECO:0007669"/>
    <property type="project" value="UniProtKB-UniRule"/>
</dbReference>
<feature type="chain" id="PRO_5041754946" description="Phosphatidylserine decarboxylase beta chain" evidence="13">
    <location>
        <begin position="1"/>
        <end position="672"/>
    </location>
</feature>
<comment type="similarity">
    <text evidence="13">Belongs to the phosphatidylserine decarboxylase family. PSD-B subfamily. Eukaryotic type I sub-subfamily.</text>
</comment>
<gene>
    <name evidence="15" type="ORF">LSH36_125g04057</name>
</gene>
<evidence type="ECO:0000313" key="16">
    <source>
        <dbReference type="Proteomes" id="UP001208570"/>
    </source>
</evidence>
<dbReference type="Pfam" id="PF02666">
    <property type="entry name" value="PS_Dcarbxylase"/>
    <property type="match status" value="2"/>
</dbReference>
<dbReference type="HAMAP" id="MF_03208">
    <property type="entry name" value="PS_decarb_PSD_B_type1_euk"/>
    <property type="match status" value="1"/>
</dbReference>
<evidence type="ECO:0000256" key="12">
    <source>
        <dbReference type="ARBA" id="ARBA00045136"/>
    </source>
</evidence>
<evidence type="ECO:0000256" key="11">
    <source>
        <dbReference type="ARBA" id="ARBA00023317"/>
    </source>
</evidence>
<evidence type="ECO:0000256" key="7">
    <source>
        <dbReference type="ARBA" id="ARBA00023136"/>
    </source>
</evidence>
<keyword evidence="2 13" id="KW-0444">Lipid biosynthesis</keyword>
<dbReference type="EMBL" id="JAODUP010000125">
    <property type="protein sequence ID" value="KAK2160906.1"/>
    <property type="molecule type" value="Genomic_DNA"/>
</dbReference>
<keyword evidence="3 13" id="KW-0812">Transmembrane</keyword>
<keyword evidence="5 13" id="KW-1133">Transmembrane helix</keyword>
<sequence length="722" mass="83723">MSRTTCVAQTLAVGTTVVCICSLPSCILAPVNALLKYLACVIIYPKVPLTWPGIANCIPDLRLLLRTNVYVTVIIMYGILCYLWLGRDKVFQILKPPVSTMKKCCSGWNSVLEYTKVRIYQQGFYIWSDARWLWHVPSYANNRTRRQLLRPTSVRELFTRSLWRPASWRGVTRTVYHLHVQVHALIWRVTSYHIRLHLRIWLLLLEVMFCRFISNKELFTAGPHLDVLKRHKVQFLLMRRLPFKSLSRWWGRVCQLELPVWLRIPAYRLYIRIYGCNLDEALVTDLRCYRSMSQFFRRSLKPHLRPTDRAHCLTSPADGRILHLGRVENGVVEQVKGVTFSLRYFMGQDCSFMELFKNRRETLTGKTDDRQTFQFHQLRTNMCSDFYVGGQSCYDILRANIPAAGDTLAPCEPVRKSQLEDNGQLPKMAPYDDNGRLFDEDNGFHVHSSITRNAITLADDEDATYEDEYQVEEVIYERVFAVAENGGPLEEEELYSDDQLTSCLRRPVDTNYMLAVPSTVNDLNVLLEQEADFANDMILNPDHVLYQCVVYLAPGDYHRFHSPADWTVYCRRHFPGTLFSVNPNTAKWLQGLFVINERAMYLGRWKHGFFSMTAVGATNVGSINVFFDKQLRTNAPNSERDPCTYNEMHFSSRSRRGISLRRGELMGEFNLGSTVVLLFEAPPNFTFRNQSGDVVRYGQGLTGGVKKFSRRKQHRNKRIRKK</sequence>
<evidence type="ECO:0000256" key="9">
    <source>
        <dbReference type="ARBA" id="ARBA00023239"/>
    </source>
</evidence>
<feature type="topological domain" description="Mitochondrial matrix" evidence="13">
    <location>
        <begin position="1"/>
        <end position="190"/>
    </location>
</feature>
<feature type="site" description="Cleavage (non-hydrolytic); by autocatalysis" evidence="13">
    <location>
        <begin position="672"/>
        <end position="673"/>
    </location>
</feature>
<reference evidence="15" key="1">
    <citation type="journal article" date="2023" name="Mol. Biol. Evol.">
        <title>Third-Generation Sequencing Reveals the Adaptive Role of the Epigenome in Three Deep-Sea Polychaetes.</title>
        <authorList>
            <person name="Perez M."/>
            <person name="Aroh O."/>
            <person name="Sun Y."/>
            <person name="Lan Y."/>
            <person name="Juniper S.K."/>
            <person name="Young C.R."/>
            <person name="Angers B."/>
            <person name="Qian P.Y."/>
        </authorList>
    </citation>
    <scope>NUCLEOTIDE SEQUENCE</scope>
    <source>
        <strain evidence="15">P08H-3</strain>
    </source>
</reference>
<keyword evidence="7 13" id="KW-0472">Membrane</keyword>
<evidence type="ECO:0000256" key="8">
    <source>
        <dbReference type="ARBA" id="ARBA00023209"/>
    </source>
</evidence>
<comment type="subcellular location">
    <molecule>Phosphatidylserine decarboxylase beta chain</molecule>
    <subcellularLocation>
        <location evidence="13">Mitochondrion inner membrane</location>
        <topology evidence="13">Single-pass membrane protein</topology>
        <orientation evidence="13">Intermembrane side</orientation>
    </subcellularLocation>
</comment>
<dbReference type="EC" id="4.1.1.65" evidence="13"/>
<dbReference type="InterPro" id="IPR033177">
    <property type="entry name" value="PSD-B"/>
</dbReference>
<feature type="transmembrane region" description="Helical" evidence="14">
    <location>
        <begin position="64"/>
        <end position="85"/>
    </location>
</feature>
<keyword evidence="10 13" id="KW-1208">Phospholipid metabolism</keyword>
<keyword evidence="6 13" id="KW-0443">Lipid metabolism</keyword>
<evidence type="ECO:0000313" key="15">
    <source>
        <dbReference type="EMBL" id="KAK2160906.1"/>
    </source>
</evidence>
<feature type="topological domain" description="Mitochondrial intermembrane" evidence="13">
    <location>
        <begin position="210"/>
        <end position="722"/>
    </location>
</feature>
<feature type="active site" description="Charge relay system; for autoendoproteolytic cleavage activity" evidence="13">
    <location>
        <position position="318"/>
    </location>
</feature>
<dbReference type="PANTHER" id="PTHR10067">
    <property type="entry name" value="PHOSPHATIDYLSERINE DECARBOXYLASE"/>
    <property type="match status" value="1"/>
</dbReference>
<feature type="active site" description="Schiff-base intermediate with substrate; via pyruvic acid; for decarboxylase activity" evidence="13">
    <location>
        <position position="673"/>
    </location>
</feature>
<dbReference type="GO" id="GO:0016540">
    <property type="term" value="P:protein autoprocessing"/>
    <property type="evidence" value="ECO:0007669"/>
    <property type="project" value="UniProtKB-UniRule"/>
</dbReference>
<accession>A0AAD9JX89</accession>
<feature type="modified residue" description="Pyruvic acid (Ser); by autocatalysis" evidence="13">
    <location>
        <position position="673"/>
    </location>
</feature>
<evidence type="ECO:0000256" key="13">
    <source>
        <dbReference type="HAMAP-Rule" id="MF_03208"/>
    </source>
</evidence>
<comment type="PTM">
    <text evidence="13">Is synthesized initially as an inactive proenzyme. Formation of the active enzyme involves a self-maturation process in which the active site pyruvoyl group is generated from an internal serine residue via an autocatalytic post-translational modification. Two non-identical subunits are generated from the proenzyme in this reaction, and the pyruvate is formed at the N-terminus of the alpha chain, which is derived from the carboxyl end of the proenzyme. The autoendoproteolytic cleavage occurs by a canonical serine protease mechanism, in which the side chain hydroxyl group of the serine supplies its oxygen atom to form the C-terminus of the beta chain, while the remainder of the serine residue undergoes an oxidative deamination to produce ammonia and the pyruvoyl prosthetic group on the alpha chain. During this reaction, the Ser that is part of the protease active site of the proenzyme becomes the pyruvoyl prosthetic group, which constitutes an essential element of the active site of the mature decarboxylase.</text>
</comment>
<evidence type="ECO:0000256" key="3">
    <source>
        <dbReference type="ARBA" id="ARBA00022692"/>
    </source>
</evidence>
<comment type="cofactor">
    <cofactor evidence="13">
        <name>pyruvate</name>
        <dbReference type="ChEBI" id="CHEBI:15361"/>
    </cofactor>
    <text evidence="13">Binds 1 pyruvoyl group covalently per subunit.</text>
</comment>
<dbReference type="NCBIfam" id="TIGR00163">
    <property type="entry name" value="PS_decarb"/>
    <property type="match status" value="1"/>
</dbReference>
<dbReference type="InterPro" id="IPR033661">
    <property type="entry name" value="PSD_type1_euk"/>
</dbReference>
<dbReference type="AlphaFoldDB" id="A0AAD9JX89"/>
<protein>
    <recommendedName>
        <fullName evidence="13">Phosphatidylserine decarboxylase proenzyme, mitochondrial</fullName>
        <ecNumber evidence="13">4.1.1.65</ecNumber>
    </recommendedName>
    <component>
        <recommendedName>
            <fullName evidence="13">Phosphatidylserine decarboxylase beta chain</fullName>
        </recommendedName>
    </component>
    <component>
        <recommendedName>
            <fullName evidence="13">Phosphatidylserine decarboxylase alpha chain</fullName>
        </recommendedName>
    </component>
</protein>
<keyword evidence="9 13" id="KW-0456">Lyase</keyword>
<keyword evidence="8 13" id="KW-0594">Phospholipid biosynthesis</keyword>
<dbReference type="GO" id="GO:0004609">
    <property type="term" value="F:phosphatidylserine decarboxylase activity"/>
    <property type="evidence" value="ECO:0007669"/>
    <property type="project" value="UniProtKB-UniRule"/>
</dbReference>
<keyword evidence="11 13" id="KW-0670">Pyruvate</keyword>
<evidence type="ECO:0000256" key="2">
    <source>
        <dbReference type="ARBA" id="ARBA00022516"/>
    </source>
</evidence>
<comment type="catalytic activity">
    <reaction evidence="13">
        <text>a 1,2-diacyl-sn-glycero-3-phospho-L-serine + H(+) = a 1,2-diacyl-sn-glycero-3-phosphoethanolamine + CO2</text>
        <dbReference type="Rhea" id="RHEA:20828"/>
        <dbReference type="ChEBI" id="CHEBI:15378"/>
        <dbReference type="ChEBI" id="CHEBI:16526"/>
        <dbReference type="ChEBI" id="CHEBI:57262"/>
        <dbReference type="ChEBI" id="CHEBI:64612"/>
        <dbReference type="EC" id="4.1.1.65"/>
    </reaction>
</comment>
<name>A0AAD9JX89_9ANNE</name>
<evidence type="ECO:0000256" key="10">
    <source>
        <dbReference type="ARBA" id="ARBA00023264"/>
    </source>
</evidence>